<evidence type="ECO:0000313" key="2">
    <source>
        <dbReference type="EMBL" id="CAF4552003.1"/>
    </source>
</evidence>
<evidence type="ECO:0000313" key="3">
    <source>
        <dbReference type="Proteomes" id="UP000676336"/>
    </source>
</evidence>
<feature type="compositionally biased region" description="Basic and acidic residues" evidence="1">
    <location>
        <begin position="19"/>
        <end position="39"/>
    </location>
</feature>
<protein>
    <submittedName>
        <fullName evidence="2">Uncharacterized protein</fullName>
    </submittedName>
</protein>
<dbReference type="Proteomes" id="UP000676336">
    <property type="component" value="Unassembled WGS sequence"/>
</dbReference>
<reference evidence="2" key="1">
    <citation type="submission" date="2021-02" db="EMBL/GenBank/DDBJ databases">
        <authorList>
            <person name="Nowell W R."/>
        </authorList>
    </citation>
    <scope>NUCLEOTIDE SEQUENCE</scope>
</reference>
<evidence type="ECO:0000256" key="1">
    <source>
        <dbReference type="SAM" id="MobiDB-lite"/>
    </source>
</evidence>
<gene>
    <name evidence="2" type="ORF">SMN809_LOCUS37071</name>
</gene>
<proteinExistence type="predicted"/>
<organism evidence="2 3">
    <name type="scientific">Rotaria magnacalcarata</name>
    <dbReference type="NCBI Taxonomy" id="392030"/>
    <lineage>
        <taxon>Eukaryota</taxon>
        <taxon>Metazoa</taxon>
        <taxon>Spiralia</taxon>
        <taxon>Gnathifera</taxon>
        <taxon>Rotifera</taxon>
        <taxon>Eurotatoria</taxon>
        <taxon>Bdelloidea</taxon>
        <taxon>Philodinida</taxon>
        <taxon>Philodinidae</taxon>
        <taxon>Rotaria</taxon>
    </lineage>
</organism>
<comment type="caution">
    <text evidence="2">The sequence shown here is derived from an EMBL/GenBank/DDBJ whole genome shotgun (WGS) entry which is preliminary data.</text>
</comment>
<name>A0A8S2YIC6_9BILA</name>
<feature type="non-terminal residue" evidence="2">
    <location>
        <position position="1"/>
    </location>
</feature>
<sequence>QYANIGRQILKKFPLVPEQDERQQQQSDESQKEDNEAQQRAKQFRQLLPKFQYTGHILSNLIYLLTRADDFEASWSLYEH</sequence>
<feature type="non-terminal residue" evidence="2">
    <location>
        <position position="80"/>
    </location>
</feature>
<accession>A0A8S2YIC6</accession>
<dbReference type="AlphaFoldDB" id="A0A8S2YIC6"/>
<dbReference type="EMBL" id="CAJOBI010093172">
    <property type="protein sequence ID" value="CAF4552003.1"/>
    <property type="molecule type" value="Genomic_DNA"/>
</dbReference>
<feature type="region of interest" description="Disordered" evidence="1">
    <location>
        <begin position="13"/>
        <end position="41"/>
    </location>
</feature>